<dbReference type="AlphaFoldDB" id="A0A803KUD8"/>
<keyword evidence="2" id="KW-1185">Reference proteome</keyword>
<reference evidence="1" key="1">
    <citation type="journal article" date="2017" name="Nature">
        <title>The genome of Chenopodium quinoa.</title>
        <authorList>
            <person name="Jarvis D.E."/>
            <person name="Ho Y.S."/>
            <person name="Lightfoot D.J."/>
            <person name="Schmoeckel S.M."/>
            <person name="Li B."/>
            <person name="Borm T.J.A."/>
            <person name="Ohyanagi H."/>
            <person name="Mineta K."/>
            <person name="Michell C.T."/>
            <person name="Saber N."/>
            <person name="Kharbatia N.M."/>
            <person name="Rupper R.R."/>
            <person name="Sharp A.R."/>
            <person name="Dally N."/>
            <person name="Boughton B.A."/>
            <person name="Woo Y.H."/>
            <person name="Gao G."/>
            <person name="Schijlen E.G.W.M."/>
            <person name="Guo X."/>
            <person name="Momin A.A."/>
            <person name="Negrao S."/>
            <person name="Al-Babili S."/>
            <person name="Gehring C."/>
            <person name="Roessner U."/>
            <person name="Jung C."/>
            <person name="Murphy K."/>
            <person name="Arold S.T."/>
            <person name="Gojobori T."/>
            <person name="van der Linden C.G."/>
            <person name="van Loo E.N."/>
            <person name="Jellen E.N."/>
            <person name="Maughan P.J."/>
            <person name="Tester M."/>
        </authorList>
    </citation>
    <scope>NUCLEOTIDE SEQUENCE [LARGE SCALE GENOMIC DNA]</scope>
    <source>
        <strain evidence="1">cv. PI 614886</strain>
    </source>
</reference>
<dbReference type="EnsemblPlants" id="AUR62002646-RA">
    <property type="protein sequence ID" value="AUR62002646-RA:cds"/>
    <property type="gene ID" value="AUR62002646"/>
</dbReference>
<dbReference type="Gramene" id="AUR62002646-RA">
    <property type="protein sequence ID" value="AUR62002646-RA:cds"/>
    <property type="gene ID" value="AUR62002646"/>
</dbReference>
<organism evidence="1 2">
    <name type="scientific">Chenopodium quinoa</name>
    <name type="common">Quinoa</name>
    <dbReference type="NCBI Taxonomy" id="63459"/>
    <lineage>
        <taxon>Eukaryota</taxon>
        <taxon>Viridiplantae</taxon>
        <taxon>Streptophyta</taxon>
        <taxon>Embryophyta</taxon>
        <taxon>Tracheophyta</taxon>
        <taxon>Spermatophyta</taxon>
        <taxon>Magnoliopsida</taxon>
        <taxon>eudicotyledons</taxon>
        <taxon>Gunneridae</taxon>
        <taxon>Pentapetalae</taxon>
        <taxon>Caryophyllales</taxon>
        <taxon>Chenopodiaceae</taxon>
        <taxon>Chenopodioideae</taxon>
        <taxon>Atripliceae</taxon>
        <taxon>Chenopodium</taxon>
    </lineage>
</organism>
<dbReference type="Proteomes" id="UP000596660">
    <property type="component" value="Unplaced"/>
</dbReference>
<evidence type="ECO:0000313" key="1">
    <source>
        <dbReference type="EnsemblPlants" id="AUR62002646-RA:cds"/>
    </source>
</evidence>
<protein>
    <submittedName>
        <fullName evidence="1">Uncharacterized protein</fullName>
    </submittedName>
</protein>
<proteinExistence type="predicted"/>
<evidence type="ECO:0000313" key="2">
    <source>
        <dbReference type="Proteomes" id="UP000596660"/>
    </source>
</evidence>
<reference evidence="1" key="2">
    <citation type="submission" date="2021-03" db="UniProtKB">
        <authorList>
            <consortium name="EnsemblPlants"/>
        </authorList>
    </citation>
    <scope>IDENTIFICATION</scope>
</reference>
<sequence>MWVMEMYDVVNSWTCFAFIDGHDINEDFVLTPEIKDGKMILLTTLSRKLSVKDFFVDVYDPKLRKRDKRVPLLEGVDEKIRARMTVDYFVPSFL</sequence>
<name>A0A803KUD8_CHEQI</name>
<accession>A0A803KUD8</accession>